<organism evidence="2 3">
    <name type="scientific">Candidatus Woesebacteria bacterium RIFCSPHIGHO2_02_FULL_39_13</name>
    <dbReference type="NCBI Taxonomy" id="1802505"/>
    <lineage>
        <taxon>Bacteria</taxon>
        <taxon>Candidatus Woeseibacteriota</taxon>
    </lineage>
</organism>
<reference evidence="2 3" key="1">
    <citation type="journal article" date="2016" name="Nat. Commun.">
        <title>Thousands of microbial genomes shed light on interconnected biogeochemical processes in an aquifer system.</title>
        <authorList>
            <person name="Anantharaman K."/>
            <person name="Brown C.T."/>
            <person name="Hug L.A."/>
            <person name="Sharon I."/>
            <person name="Castelle C.J."/>
            <person name="Probst A.J."/>
            <person name="Thomas B.C."/>
            <person name="Singh A."/>
            <person name="Wilkins M.J."/>
            <person name="Karaoz U."/>
            <person name="Brodie E.L."/>
            <person name="Williams K.H."/>
            <person name="Hubbard S.S."/>
            <person name="Banfield J.F."/>
        </authorList>
    </citation>
    <scope>NUCLEOTIDE SEQUENCE [LARGE SCALE GENOMIC DNA]</scope>
</reference>
<protein>
    <submittedName>
        <fullName evidence="2">Uncharacterized protein</fullName>
    </submittedName>
</protein>
<comment type="caution">
    <text evidence="2">The sequence shown here is derived from an EMBL/GenBank/DDBJ whole genome shotgun (WGS) entry which is preliminary data.</text>
</comment>
<dbReference type="EMBL" id="MGGR01000037">
    <property type="protein sequence ID" value="OGM31932.1"/>
    <property type="molecule type" value="Genomic_DNA"/>
</dbReference>
<feature type="compositionally biased region" description="Low complexity" evidence="1">
    <location>
        <begin position="260"/>
        <end position="269"/>
    </location>
</feature>
<proteinExistence type="predicted"/>
<accession>A0A1F7YX64</accession>
<gene>
    <name evidence="2" type="ORF">A3D01_00685</name>
</gene>
<feature type="region of interest" description="Disordered" evidence="1">
    <location>
        <begin position="202"/>
        <end position="224"/>
    </location>
</feature>
<feature type="region of interest" description="Disordered" evidence="1">
    <location>
        <begin position="259"/>
        <end position="295"/>
    </location>
</feature>
<sequence>MVKNQNLSFGEKAERILENKVTRDAFSPGIRADVINLLKMRNSDEEDTPRDRLIGLRAYRFAQAGQLEALARMIPGMYETWKSVVPQAYKYRYNHEKGVTELGEAIAKILTEKDLVKMQREIDHWLPKAWDLWRALRAPYGFCKHISGCNNPLKAQGHTLCGYHHAIERQNRNDRHDTDWLDQVSGRGNGRFVILTSTGFDEEKARERKETTEKVAKEREANAERARQANLAATEAAMASMRTSRAPAGYTAVADFELATGQGRTNGNGRKNGKSKGQPEAEKHGKSRRGQPVPA</sequence>
<name>A0A1F7YX64_9BACT</name>
<evidence type="ECO:0000256" key="1">
    <source>
        <dbReference type="SAM" id="MobiDB-lite"/>
    </source>
</evidence>
<dbReference type="Proteomes" id="UP000177169">
    <property type="component" value="Unassembled WGS sequence"/>
</dbReference>
<evidence type="ECO:0000313" key="2">
    <source>
        <dbReference type="EMBL" id="OGM31932.1"/>
    </source>
</evidence>
<dbReference type="AlphaFoldDB" id="A0A1F7YX64"/>
<evidence type="ECO:0000313" key="3">
    <source>
        <dbReference type="Proteomes" id="UP000177169"/>
    </source>
</evidence>